<name>A0ABX2THD7_9PROT</name>
<proteinExistence type="inferred from homology"/>
<dbReference type="CDD" id="cd12107">
    <property type="entry name" value="Hemerythrin"/>
    <property type="match status" value="1"/>
</dbReference>
<dbReference type="PANTHER" id="PTHR37164:SF1">
    <property type="entry name" value="BACTERIOHEMERYTHRIN"/>
    <property type="match status" value="1"/>
</dbReference>
<reference evidence="5 6" key="1">
    <citation type="submission" date="2020-05" db="EMBL/GenBank/DDBJ databases">
        <title>Azospirillum oleiclasticum sp. nov, a nitrogen-fixing and heavy crude oil-emulsifying bacterium isolated from the crude oil of Yumen Oilfield.</title>
        <authorList>
            <person name="Wu D."/>
            <person name="Cai M."/>
            <person name="Zhang X."/>
        </authorList>
    </citation>
    <scope>NUCLEOTIDE SEQUENCE [LARGE SCALE GENOMIC DNA]</scope>
    <source>
        <strain evidence="5 6">ROY-1-1-2</strain>
    </source>
</reference>
<protein>
    <submittedName>
        <fullName evidence="5">Hemerythrin family protein</fullName>
    </submittedName>
</protein>
<dbReference type="InterPro" id="IPR012312">
    <property type="entry name" value="Hemerythrin-like"/>
</dbReference>
<evidence type="ECO:0000259" key="4">
    <source>
        <dbReference type="Pfam" id="PF01814"/>
    </source>
</evidence>
<evidence type="ECO:0000256" key="3">
    <source>
        <dbReference type="ARBA" id="ARBA00023004"/>
    </source>
</evidence>
<dbReference type="EMBL" id="JABFDB010000030">
    <property type="protein sequence ID" value="NYZ23671.1"/>
    <property type="molecule type" value="Genomic_DNA"/>
</dbReference>
<dbReference type="InterPro" id="IPR035938">
    <property type="entry name" value="Hemerythrin-like_sf"/>
</dbReference>
<sequence length="134" mass="14999">MTMTEPALAWDSSLEVGNAVIDRDHKETVELLAALIDAPDTDFPTLFTGFAAHLRAHLANEEALMREYGFPAYAIHRHEHERVRTELEGIERRLAAGNLMLARGYATEIVPDWFLAHKDTMDAATAAWIRQQGG</sequence>
<evidence type="ECO:0000313" key="6">
    <source>
        <dbReference type="Proteomes" id="UP000584642"/>
    </source>
</evidence>
<keyword evidence="3" id="KW-0408">Iron</keyword>
<dbReference type="SUPFAM" id="SSF47188">
    <property type="entry name" value="Hemerythrin-like"/>
    <property type="match status" value="1"/>
</dbReference>
<feature type="domain" description="Hemerythrin-like" evidence="4">
    <location>
        <begin position="18"/>
        <end position="118"/>
    </location>
</feature>
<organism evidence="5 6">
    <name type="scientific">Azospirillum oleiclasticum</name>
    <dbReference type="NCBI Taxonomy" id="2735135"/>
    <lineage>
        <taxon>Bacteria</taxon>
        <taxon>Pseudomonadati</taxon>
        <taxon>Pseudomonadota</taxon>
        <taxon>Alphaproteobacteria</taxon>
        <taxon>Rhodospirillales</taxon>
        <taxon>Azospirillaceae</taxon>
        <taxon>Azospirillum</taxon>
    </lineage>
</organism>
<comment type="similarity">
    <text evidence="1">Belongs to the hemerythrin family.</text>
</comment>
<dbReference type="PANTHER" id="PTHR37164">
    <property type="entry name" value="BACTERIOHEMERYTHRIN"/>
    <property type="match status" value="1"/>
</dbReference>
<keyword evidence="2" id="KW-0479">Metal-binding</keyword>
<dbReference type="InterPro" id="IPR050669">
    <property type="entry name" value="Hemerythrin"/>
</dbReference>
<dbReference type="Gene3D" id="1.20.120.50">
    <property type="entry name" value="Hemerythrin-like"/>
    <property type="match status" value="1"/>
</dbReference>
<dbReference type="NCBIfam" id="TIGR02481">
    <property type="entry name" value="hemeryth_dom"/>
    <property type="match status" value="1"/>
</dbReference>
<evidence type="ECO:0000313" key="5">
    <source>
        <dbReference type="EMBL" id="NYZ23671.1"/>
    </source>
</evidence>
<evidence type="ECO:0000256" key="2">
    <source>
        <dbReference type="ARBA" id="ARBA00022723"/>
    </source>
</evidence>
<keyword evidence="6" id="KW-1185">Reference proteome</keyword>
<evidence type="ECO:0000256" key="1">
    <source>
        <dbReference type="ARBA" id="ARBA00010587"/>
    </source>
</evidence>
<dbReference type="InterPro" id="IPR012827">
    <property type="entry name" value="Hemerythrin_metal-bd"/>
</dbReference>
<dbReference type="RefSeq" id="WP_180285452.1">
    <property type="nucleotide sequence ID" value="NZ_JABFDB010000030.1"/>
</dbReference>
<comment type="caution">
    <text evidence="5">The sequence shown here is derived from an EMBL/GenBank/DDBJ whole genome shotgun (WGS) entry which is preliminary data.</text>
</comment>
<accession>A0ABX2THD7</accession>
<dbReference type="Pfam" id="PF01814">
    <property type="entry name" value="Hemerythrin"/>
    <property type="match status" value="1"/>
</dbReference>
<dbReference type="Proteomes" id="UP000584642">
    <property type="component" value="Unassembled WGS sequence"/>
</dbReference>
<gene>
    <name evidence="5" type="ORF">HND93_28565</name>
</gene>